<reference evidence="9" key="1">
    <citation type="journal article" date="2019" name="Int. J. Syst. Evol. Microbiol.">
        <title>The Global Catalogue of Microorganisms (GCM) 10K type strain sequencing project: providing services to taxonomists for standard genome sequencing and annotation.</title>
        <authorList>
            <consortium name="The Broad Institute Genomics Platform"/>
            <consortium name="The Broad Institute Genome Sequencing Center for Infectious Disease"/>
            <person name="Wu L."/>
            <person name="Ma J."/>
        </authorList>
    </citation>
    <scope>NUCLEOTIDE SEQUENCE [LARGE SCALE GENOMIC DNA]</scope>
    <source>
        <strain evidence="9">JCM 17919</strain>
    </source>
</reference>
<evidence type="ECO:0000256" key="1">
    <source>
        <dbReference type="ARBA" id="ARBA00022448"/>
    </source>
</evidence>
<evidence type="ECO:0000256" key="2">
    <source>
        <dbReference type="ARBA" id="ARBA00022617"/>
    </source>
</evidence>
<dbReference type="InterPro" id="IPR009056">
    <property type="entry name" value="Cyt_c-like_dom"/>
</dbReference>
<dbReference type="Pfam" id="PF13442">
    <property type="entry name" value="Cytochrome_CBB3"/>
    <property type="match status" value="1"/>
</dbReference>
<evidence type="ECO:0000256" key="4">
    <source>
        <dbReference type="ARBA" id="ARBA00022982"/>
    </source>
</evidence>
<comment type="caution">
    <text evidence="8">The sequence shown here is derived from an EMBL/GenBank/DDBJ whole genome shotgun (WGS) entry which is preliminary data.</text>
</comment>
<keyword evidence="9" id="KW-1185">Reference proteome</keyword>
<evidence type="ECO:0000256" key="3">
    <source>
        <dbReference type="ARBA" id="ARBA00022723"/>
    </source>
</evidence>
<proteinExistence type="predicted"/>
<protein>
    <recommendedName>
        <fullName evidence="7">Cytochrome c domain-containing protein</fullName>
    </recommendedName>
</protein>
<dbReference type="Proteomes" id="UP001501725">
    <property type="component" value="Unassembled WGS sequence"/>
</dbReference>
<accession>A0ABP8H5R1</accession>
<keyword evidence="1" id="KW-0813">Transport</keyword>
<gene>
    <name evidence="8" type="ORF">GCM10023184_28710</name>
</gene>
<dbReference type="InterPro" id="IPR036909">
    <property type="entry name" value="Cyt_c-like_dom_sf"/>
</dbReference>
<dbReference type="Gene3D" id="1.10.760.10">
    <property type="entry name" value="Cytochrome c-like domain"/>
    <property type="match status" value="1"/>
</dbReference>
<evidence type="ECO:0000259" key="7">
    <source>
        <dbReference type="PROSITE" id="PS51007"/>
    </source>
</evidence>
<dbReference type="SUPFAM" id="SSF46626">
    <property type="entry name" value="Cytochrome c"/>
    <property type="match status" value="1"/>
</dbReference>
<evidence type="ECO:0000256" key="6">
    <source>
        <dbReference type="PROSITE-ProRule" id="PRU00433"/>
    </source>
</evidence>
<evidence type="ECO:0000256" key="5">
    <source>
        <dbReference type="ARBA" id="ARBA00023004"/>
    </source>
</evidence>
<dbReference type="PANTHER" id="PTHR37823:SF1">
    <property type="entry name" value="CYTOCHROME C-553-LIKE"/>
    <property type="match status" value="1"/>
</dbReference>
<sequence length="123" mass="13675">MTRFRIFLTLIGAYLLYSGFVFTKGTETAMKPAPHPTELAMAGKRIFQDYNCAACHQVYGLGGYLGPDLTTAWSDPKRGPRYVEALIRSGGSRMPNFQFTDSQVKELVAYLAFIDATAAHETR</sequence>
<evidence type="ECO:0000313" key="9">
    <source>
        <dbReference type="Proteomes" id="UP001501725"/>
    </source>
</evidence>
<organism evidence="8 9">
    <name type="scientific">Flaviaesturariibacter amylovorans</name>
    <dbReference type="NCBI Taxonomy" id="1084520"/>
    <lineage>
        <taxon>Bacteria</taxon>
        <taxon>Pseudomonadati</taxon>
        <taxon>Bacteroidota</taxon>
        <taxon>Chitinophagia</taxon>
        <taxon>Chitinophagales</taxon>
        <taxon>Chitinophagaceae</taxon>
        <taxon>Flaviaestuariibacter</taxon>
    </lineage>
</organism>
<dbReference type="EMBL" id="BAABGY010000008">
    <property type="protein sequence ID" value="GAA4334546.1"/>
    <property type="molecule type" value="Genomic_DNA"/>
</dbReference>
<dbReference type="PROSITE" id="PS51007">
    <property type="entry name" value="CYTC"/>
    <property type="match status" value="1"/>
</dbReference>
<dbReference type="InterPro" id="IPR051811">
    <property type="entry name" value="Cytochrome_c550/c551-like"/>
</dbReference>
<keyword evidence="5 6" id="KW-0408">Iron</keyword>
<feature type="domain" description="Cytochrome c" evidence="7">
    <location>
        <begin position="38"/>
        <end position="115"/>
    </location>
</feature>
<dbReference type="PANTHER" id="PTHR37823">
    <property type="entry name" value="CYTOCHROME C-553-LIKE"/>
    <property type="match status" value="1"/>
</dbReference>
<keyword evidence="4" id="KW-0249">Electron transport</keyword>
<dbReference type="RefSeq" id="WP_345256445.1">
    <property type="nucleotide sequence ID" value="NZ_BAABGY010000008.1"/>
</dbReference>
<evidence type="ECO:0000313" key="8">
    <source>
        <dbReference type="EMBL" id="GAA4334546.1"/>
    </source>
</evidence>
<keyword evidence="3 6" id="KW-0479">Metal-binding</keyword>
<keyword evidence="2 6" id="KW-0349">Heme</keyword>
<name>A0ABP8H5R1_9BACT</name>